<dbReference type="OrthoDB" id="1755760at2"/>
<gene>
    <name evidence="1" type="ORF">CHF27_009655</name>
</gene>
<dbReference type="Proteomes" id="UP000243494">
    <property type="component" value="Unassembled WGS sequence"/>
</dbReference>
<organism evidence="1 2">
    <name type="scientific">Romboutsia maritimum</name>
    <dbReference type="NCBI Taxonomy" id="2020948"/>
    <lineage>
        <taxon>Bacteria</taxon>
        <taxon>Bacillati</taxon>
        <taxon>Bacillota</taxon>
        <taxon>Clostridia</taxon>
        <taxon>Peptostreptococcales</taxon>
        <taxon>Peptostreptococcaceae</taxon>
        <taxon>Romboutsia</taxon>
    </lineage>
</organism>
<sequence length="104" mass="11903">MKNKMIITGIVVSIISLFLILHTTPTLALRTSLFLNGYFYEAMATEVIDDKFHNKVDKDILEKQNAKCYTLTIPPVEKVTQTELRNFKVTKDGSFYSVEYYGEG</sequence>
<keyword evidence="2" id="KW-1185">Reference proteome</keyword>
<evidence type="ECO:0000313" key="1">
    <source>
        <dbReference type="EMBL" id="RDY23203.1"/>
    </source>
</evidence>
<reference evidence="1 2" key="1">
    <citation type="journal article" date="2017" name="Genome Announc.">
        <title>Draft Genome Sequence of Romboutsia maritimum sp. nov. Strain CCRI-22766(T), Isolated from Coastal Estuarine Mud.</title>
        <authorList>
            <person name="Maheux A.F."/>
            <person name="Boudreau D.K."/>
            <person name="Berube E."/>
            <person name="Boissinot M."/>
            <person name="Raymond F."/>
            <person name="Brodeur S."/>
            <person name="Corbeil J."/>
            <person name="Brightwell G."/>
            <person name="Broda D."/>
            <person name="Omar R.F."/>
            <person name="Bergeron M.G."/>
        </authorList>
    </citation>
    <scope>NUCLEOTIDE SEQUENCE [LARGE SCALE GENOMIC DNA]</scope>
    <source>
        <strain evidence="1 2">CCRI-22766</strain>
    </source>
</reference>
<name>A0A371IRV8_9FIRM</name>
<proteinExistence type="predicted"/>
<comment type="caution">
    <text evidence="1">The sequence shown here is derived from an EMBL/GenBank/DDBJ whole genome shotgun (WGS) entry which is preliminary data.</text>
</comment>
<evidence type="ECO:0000313" key="2">
    <source>
        <dbReference type="Proteomes" id="UP000243494"/>
    </source>
</evidence>
<dbReference type="EMBL" id="NOJZ02000017">
    <property type="protein sequence ID" value="RDY23203.1"/>
    <property type="molecule type" value="Genomic_DNA"/>
</dbReference>
<dbReference type="RefSeq" id="WP_095405471.1">
    <property type="nucleotide sequence ID" value="NZ_NOJZ02000017.1"/>
</dbReference>
<protein>
    <submittedName>
        <fullName evidence="1">Uncharacterized protein</fullName>
    </submittedName>
</protein>
<dbReference type="AlphaFoldDB" id="A0A371IRV8"/>
<accession>A0A371IRV8</accession>